<dbReference type="PANTHER" id="PTHR31596:SF1">
    <property type="entry name" value="T-CELL ACTIVATION INHIBITOR, MITOCHONDRIAL"/>
    <property type="match status" value="1"/>
</dbReference>
<proteinExistence type="predicted"/>
<dbReference type="PANTHER" id="PTHR31596">
    <property type="entry name" value="T-CELL ACTIVATION INHIBITOR, MITOCHONDRIAL"/>
    <property type="match status" value="1"/>
</dbReference>
<dbReference type="GO" id="GO:0005739">
    <property type="term" value="C:mitochondrion"/>
    <property type="evidence" value="ECO:0007669"/>
    <property type="project" value="TreeGrafter"/>
</dbReference>
<name>A0A151Z9A8_TIELA</name>
<protein>
    <recommendedName>
        <fullName evidence="1">DUF4460 domain-containing protein</fullName>
    </recommendedName>
</protein>
<dbReference type="Proteomes" id="UP000076078">
    <property type="component" value="Unassembled WGS sequence"/>
</dbReference>
<dbReference type="OrthoDB" id="4238at2759"/>
<evidence type="ECO:0000313" key="3">
    <source>
        <dbReference type="Proteomes" id="UP000076078"/>
    </source>
</evidence>
<feature type="domain" description="DUF4460" evidence="1">
    <location>
        <begin position="41"/>
        <end position="151"/>
    </location>
</feature>
<gene>
    <name evidence="2" type="ORF">DLAC_09142</name>
</gene>
<dbReference type="OMA" id="VNSHNMK"/>
<dbReference type="InterPro" id="IPR027986">
    <property type="entry name" value="TCAIM"/>
</dbReference>
<dbReference type="EMBL" id="LODT01000037">
    <property type="protein sequence ID" value="KYQ90517.1"/>
    <property type="molecule type" value="Genomic_DNA"/>
</dbReference>
<dbReference type="FunCoup" id="A0A151Z9A8">
    <property type="interactions" value="595"/>
</dbReference>
<evidence type="ECO:0000313" key="2">
    <source>
        <dbReference type="EMBL" id="KYQ90517.1"/>
    </source>
</evidence>
<dbReference type="InterPro" id="IPR028031">
    <property type="entry name" value="DUF4460"/>
</dbReference>
<organism evidence="2 3">
    <name type="scientific">Tieghemostelium lacteum</name>
    <name type="common">Slime mold</name>
    <name type="synonym">Dictyostelium lacteum</name>
    <dbReference type="NCBI Taxonomy" id="361077"/>
    <lineage>
        <taxon>Eukaryota</taxon>
        <taxon>Amoebozoa</taxon>
        <taxon>Evosea</taxon>
        <taxon>Eumycetozoa</taxon>
        <taxon>Dictyostelia</taxon>
        <taxon>Dictyosteliales</taxon>
        <taxon>Raperosteliaceae</taxon>
        <taxon>Tieghemostelium</taxon>
    </lineage>
</organism>
<evidence type="ECO:0000259" key="1">
    <source>
        <dbReference type="Pfam" id="PF14687"/>
    </source>
</evidence>
<sequence length="562" mass="65883">MLRGFIKNLNKSLTFSNQHVNILNINKRLEYSSRFYSSQSSNSDEKPKLKNILKQFYLKVHPDTIVGYPKEKSVNAMNMKLFMSVFDQYKKRPFPDANAKPTIHNLSFYVPQNVEEKEGDFKLVEIELIQNSMNPNHVPTQLSKLFAMCDLPSDFITEIDQVDNVKQPDLESTLKDFLLDNKKYVKQVLYESANQKAELDQLIKKVKRELDLNIQLTTTPSESNFTYKENYFALHQVIEDLSKWKEGLKEKVATVSDIKAREEILKNIKFNLNHSEINYTSPDPVVYLDRSSPETWPGYLNRIKFPELLEEVKNEKAEAIKRHTKFNNEKKEFEKHFTELEKLLKVRSIRWVDHDDPREEHNHYMEQHDQMTQCLEFTKMLIKNKQQLQQSLKSGKLKDLKMRVNIGICPNLKSKVSHIDMDGTLKVSPLVGFDQFIQILADNYQSSMETAKLLEKYEAIRDYAQVRLGLRELTCLNMFVHEHGFEKVYQAYQKLYDSADRIRDIGLSGFTIIIGDYYSISKQGDIFLKYDFSVDDIIRQLTAPEKENDATIDEEQQHQIQN</sequence>
<dbReference type="AlphaFoldDB" id="A0A151Z9A8"/>
<comment type="caution">
    <text evidence="2">The sequence shown here is derived from an EMBL/GenBank/DDBJ whole genome shotgun (WGS) entry which is preliminary data.</text>
</comment>
<accession>A0A151Z9A8</accession>
<dbReference type="InParanoid" id="A0A151Z9A8"/>
<dbReference type="Pfam" id="PF14687">
    <property type="entry name" value="DUF4460"/>
    <property type="match status" value="1"/>
</dbReference>
<reference evidence="2 3" key="1">
    <citation type="submission" date="2015-12" db="EMBL/GenBank/DDBJ databases">
        <title>Dictyostelia acquired genes for synthesis and detection of signals that induce cell-type specialization by lateral gene transfer from prokaryotes.</title>
        <authorList>
            <person name="Gloeckner G."/>
            <person name="Schaap P."/>
        </authorList>
    </citation>
    <scope>NUCLEOTIDE SEQUENCE [LARGE SCALE GENOMIC DNA]</scope>
    <source>
        <strain evidence="2 3">TK</strain>
    </source>
</reference>
<keyword evidence="3" id="KW-1185">Reference proteome</keyword>